<reference evidence="1" key="1">
    <citation type="journal article" date="2015" name="Nature">
        <title>Complex archaea that bridge the gap between prokaryotes and eukaryotes.</title>
        <authorList>
            <person name="Spang A."/>
            <person name="Saw J.H."/>
            <person name="Jorgensen S.L."/>
            <person name="Zaremba-Niedzwiedzka K."/>
            <person name="Martijn J."/>
            <person name="Lind A.E."/>
            <person name="van Eijk R."/>
            <person name="Schleper C."/>
            <person name="Guy L."/>
            <person name="Ettema T.J."/>
        </authorList>
    </citation>
    <scope>NUCLEOTIDE SEQUENCE</scope>
</reference>
<accession>A0A0F9DQF8</accession>
<gene>
    <name evidence="1" type="ORF">LCGC14_2460820</name>
</gene>
<dbReference type="AlphaFoldDB" id="A0A0F9DQF8"/>
<feature type="non-terminal residue" evidence="1">
    <location>
        <position position="58"/>
    </location>
</feature>
<comment type="caution">
    <text evidence="1">The sequence shown here is derived from an EMBL/GenBank/DDBJ whole genome shotgun (WGS) entry which is preliminary data.</text>
</comment>
<sequence length="58" mass="6564">MSKVTSLNEYEWKRTYKSIHRNLVKEFLIPALERSILYKRVAGYFSSSVLVAAAGGIA</sequence>
<organism evidence="1">
    <name type="scientific">marine sediment metagenome</name>
    <dbReference type="NCBI Taxonomy" id="412755"/>
    <lineage>
        <taxon>unclassified sequences</taxon>
        <taxon>metagenomes</taxon>
        <taxon>ecological metagenomes</taxon>
    </lineage>
</organism>
<name>A0A0F9DQF8_9ZZZZ</name>
<evidence type="ECO:0000313" key="1">
    <source>
        <dbReference type="EMBL" id="KKL19901.1"/>
    </source>
</evidence>
<proteinExistence type="predicted"/>
<dbReference type="EMBL" id="LAZR01038311">
    <property type="protein sequence ID" value="KKL19901.1"/>
    <property type="molecule type" value="Genomic_DNA"/>
</dbReference>
<protein>
    <submittedName>
        <fullName evidence="1">Uncharacterized protein</fullName>
    </submittedName>
</protein>